<keyword evidence="7" id="KW-0653">Protein transport</keyword>
<dbReference type="AlphaFoldDB" id="A0A120CU77"/>
<dbReference type="Pfam" id="PF03544">
    <property type="entry name" value="TonB_C"/>
    <property type="match status" value="1"/>
</dbReference>
<evidence type="ECO:0000256" key="10">
    <source>
        <dbReference type="SAM" id="MobiDB-lite"/>
    </source>
</evidence>
<keyword evidence="4" id="KW-1003">Cell membrane</keyword>
<evidence type="ECO:0000256" key="4">
    <source>
        <dbReference type="ARBA" id="ARBA00022475"/>
    </source>
</evidence>
<feature type="compositionally biased region" description="Low complexity" evidence="10">
    <location>
        <begin position="243"/>
        <end position="256"/>
    </location>
</feature>
<evidence type="ECO:0000256" key="6">
    <source>
        <dbReference type="ARBA" id="ARBA00022692"/>
    </source>
</evidence>
<evidence type="ECO:0000256" key="1">
    <source>
        <dbReference type="ARBA" id="ARBA00004383"/>
    </source>
</evidence>
<dbReference type="GO" id="GO:0098797">
    <property type="term" value="C:plasma membrane protein complex"/>
    <property type="evidence" value="ECO:0007669"/>
    <property type="project" value="TreeGrafter"/>
</dbReference>
<feature type="domain" description="TonB C-terminal" evidence="11">
    <location>
        <begin position="252"/>
        <end position="342"/>
    </location>
</feature>
<feature type="region of interest" description="Disordered" evidence="10">
    <location>
        <begin position="114"/>
        <end position="256"/>
    </location>
</feature>
<accession>A0A120CU77</accession>
<keyword evidence="9" id="KW-0472">Membrane</keyword>
<comment type="subcellular location">
    <subcellularLocation>
        <location evidence="1">Cell inner membrane</location>
        <topology evidence="1">Single-pass membrane protein</topology>
        <orientation evidence="1">Periplasmic side</orientation>
    </subcellularLocation>
</comment>
<name>A0A120CU77_HYPSL</name>
<evidence type="ECO:0000256" key="3">
    <source>
        <dbReference type="ARBA" id="ARBA00022448"/>
    </source>
</evidence>
<proteinExistence type="inferred from homology"/>
<dbReference type="Gene3D" id="3.30.1150.10">
    <property type="match status" value="1"/>
</dbReference>
<evidence type="ECO:0000259" key="11">
    <source>
        <dbReference type="PROSITE" id="PS52015"/>
    </source>
</evidence>
<dbReference type="GO" id="GO:0031992">
    <property type="term" value="F:energy transducer activity"/>
    <property type="evidence" value="ECO:0007669"/>
    <property type="project" value="TreeGrafter"/>
</dbReference>
<dbReference type="InterPro" id="IPR037682">
    <property type="entry name" value="TonB_C"/>
</dbReference>
<dbReference type="InterPro" id="IPR051045">
    <property type="entry name" value="TonB-dependent_transducer"/>
</dbReference>
<protein>
    <submittedName>
        <fullName evidence="12">Ferric siderophore transport system, periplasmic binding protein TonB</fullName>
    </submittedName>
</protein>
<keyword evidence="5" id="KW-0997">Cell inner membrane</keyword>
<dbReference type="EMBL" id="LMTR01000075">
    <property type="protein sequence ID" value="KWT65805.1"/>
    <property type="molecule type" value="Genomic_DNA"/>
</dbReference>
<keyword evidence="6" id="KW-0812">Transmembrane</keyword>
<dbReference type="NCBIfam" id="TIGR01352">
    <property type="entry name" value="tonB_Cterm"/>
    <property type="match status" value="1"/>
</dbReference>
<dbReference type="GO" id="GO:0055085">
    <property type="term" value="P:transmembrane transport"/>
    <property type="evidence" value="ECO:0007669"/>
    <property type="project" value="InterPro"/>
</dbReference>
<comment type="caution">
    <text evidence="12">The sequence shown here is derived from an EMBL/GenBank/DDBJ whole genome shotgun (WGS) entry which is preliminary data.</text>
</comment>
<feature type="compositionally biased region" description="Basic and acidic residues" evidence="10">
    <location>
        <begin position="191"/>
        <end position="203"/>
    </location>
</feature>
<evidence type="ECO:0000256" key="5">
    <source>
        <dbReference type="ARBA" id="ARBA00022519"/>
    </source>
</evidence>
<dbReference type="PROSITE" id="PS52015">
    <property type="entry name" value="TONB_CTD"/>
    <property type="match status" value="1"/>
</dbReference>
<evidence type="ECO:0000256" key="7">
    <source>
        <dbReference type="ARBA" id="ARBA00022927"/>
    </source>
</evidence>
<sequence>MALSRFTSPWGSHPQAGIYTADDGHPELFEALGDEEEEAGLPGDHETRRKLLMRWTASMLCVGMLHAGTVYAVVYWPREQAPAGEPPAAVMVELAPEAVAPDVPEQDVAVGIPQDNVQQPSDPTEDVKEPIEETKLEEPVKEPEKTEPPPEPIEEPAIEEVKPENDNPELVENDKAEAILEAPAKPQPEQEEPKEKPEEKEPEKEEEPEPPKKKPKPKPKPQQSPTVPTAPKPSDKKNAKVNAAPSSGTASSASIATWRGTVIAHLNRLKRSPGGARGTATVAFSIDRNGTVKSARLVRSSGNSALDKEALALVRRASPVPRPPANVPGNSLLMTAPVRIGR</sequence>
<keyword evidence="13" id="KW-1185">Reference proteome</keyword>
<dbReference type="RefSeq" id="WP_068463229.1">
    <property type="nucleotide sequence ID" value="NZ_LMTR01000075.1"/>
</dbReference>
<dbReference type="OrthoDB" id="7433592at2"/>
<dbReference type="SUPFAM" id="SSF74653">
    <property type="entry name" value="TolA/TonB C-terminal domain"/>
    <property type="match status" value="1"/>
</dbReference>
<organism evidence="12 13">
    <name type="scientific">Hyphomicrobium sulfonivorans</name>
    <dbReference type="NCBI Taxonomy" id="121290"/>
    <lineage>
        <taxon>Bacteria</taxon>
        <taxon>Pseudomonadati</taxon>
        <taxon>Pseudomonadota</taxon>
        <taxon>Alphaproteobacteria</taxon>
        <taxon>Hyphomicrobiales</taxon>
        <taxon>Hyphomicrobiaceae</taxon>
        <taxon>Hyphomicrobium</taxon>
    </lineage>
</organism>
<evidence type="ECO:0000313" key="13">
    <source>
        <dbReference type="Proteomes" id="UP000059074"/>
    </source>
</evidence>
<reference evidence="12 13" key="1">
    <citation type="submission" date="2015-10" db="EMBL/GenBank/DDBJ databases">
        <title>Transcriptomic analysis of a linuron degrading triple-species bacterial consortium.</title>
        <authorList>
            <person name="Albers P."/>
        </authorList>
    </citation>
    <scope>NUCLEOTIDE SEQUENCE [LARGE SCALE GENOMIC DNA]</scope>
    <source>
        <strain evidence="12 13">WDL6</strain>
    </source>
</reference>
<keyword evidence="3" id="KW-0813">Transport</keyword>
<feature type="compositionally biased region" description="Basic and acidic residues" evidence="10">
    <location>
        <begin position="125"/>
        <end position="148"/>
    </location>
</feature>
<gene>
    <name evidence="12" type="ORF">APY04_2652</name>
</gene>
<evidence type="ECO:0000313" key="12">
    <source>
        <dbReference type="EMBL" id="KWT65805.1"/>
    </source>
</evidence>
<dbReference type="PANTHER" id="PTHR33446">
    <property type="entry name" value="PROTEIN TONB-RELATED"/>
    <property type="match status" value="1"/>
</dbReference>
<comment type="similarity">
    <text evidence="2">Belongs to the TonB family.</text>
</comment>
<dbReference type="STRING" id="121290.APY04_2652"/>
<evidence type="ECO:0000256" key="9">
    <source>
        <dbReference type="ARBA" id="ARBA00023136"/>
    </source>
</evidence>
<dbReference type="GO" id="GO:0015031">
    <property type="term" value="P:protein transport"/>
    <property type="evidence" value="ECO:0007669"/>
    <property type="project" value="UniProtKB-KW"/>
</dbReference>
<evidence type="ECO:0000256" key="8">
    <source>
        <dbReference type="ARBA" id="ARBA00022989"/>
    </source>
</evidence>
<keyword evidence="8" id="KW-1133">Transmembrane helix</keyword>
<dbReference type="PATRIC" id="fig|121290.4.peg.1966"/>
<evidence type="ECO:0000256" key="2">
    <source>
        <dbReference type="ARBA" id="ARBA00006555"/>
    </source>
</evidence>
<dbReference type="Proteomes" id="UP000059074">
    <property type="component" value="Unassembled WGS sequence"/>
</dbReference>
<dbReference type="PANTHER" id="PTHR33446:SF2">
    <property type="entry name" value="PROTEIN TONB"/>
    <property type="match status" value="1"/>
</dbReference>
<dbReference type="InterPro" id="IPR006260">
    <property type="entry name" value="TonB/TolA_C"/>
</dbReference>